<dbReference type="InterPro" id="IPR052163">
    <property type="entry name" value="DGC-Regulatory_Protein"/>
</dbReference>
<dbReference type="GO" id="GO:0003824">
    <property type="term" value="F:catalytic activity"/>
    <property type="evidence" value="ECO:0007669"/>
    <property type="project" value="UniProtKB-ARBA"/>
</dbReference>
<keyword evidence="1" id="KW-1133">Transmembrane helix</keyword>
<keyword evidence="1" id="KW-0812">Transmembrane</keyword>
<dbReference type="Gene3D" id="2.60.40.10">
    <property type="entry name" value="Immunoglobulins"/>
    <property type="match status" value="1"/>
</dbReference>
<gene>
    <name evidence="4" type="ORF">GJ700_32740</name>
</gene>
<sequence>MQIITGILKRQVQAFLLCLTMLGTLPSALADPAPPRWSGMAATVFKHMLAPLTNSMAQDRRGFMWLGTQSGLVRWDGYTSRLYTANSKRPRALPDNFVRTVYVDSRGNLWIGTSSGGMALYDPVRDDFTVIGTGPKGVSDAHVAAFADDGAGGLWIGTANGLDYMDASGKLSASSDTVLPPSARGSAIRTIEALLRDRAGGLWIGTREGLLYRAPNAAAAMAFGLDAPINALFQDTNGRIWIGTRDQGAFLIPAGELHAVPVAESGPNPALHKQRVFAIAEVSPDEIWFGTEAGGIVSLTPGNGFTRRIRHVPDTPDSLRDNDIYTLFRERSGLVMVGTTEANSVHDPRPQAVVTIRDTGLPLDGKFTAPSLLARPDGQVWVGVGGGGIAILDPVAGGIGLIEAGKPGGLPTGRVLTMANGPDGSVYVGTQLGLYRIDAQGKLVEQIRIPGRSARAASWAVAFQNGVMWLGGLDGLWALKPGTGATATVLRHEDAGLGDSRVSSLLALPDGGLWIGTRAGLVFLPSAEGSLEVVPTDAATGDRLLPGFTSSLALDQQGRLWSSTFGRGVQMLERTDADGRRRFRRIETAHGLPDNSVNAVLADRQGAMWASTDKGLARIDTATLAVKALSEADGVNIIQYWTNSAALTDQGELVFGGVAGLTVLRPDKLAAIDYRAPVVVTDLAVGDQPVAPARYLWGSDVPAAAALEITPEWKERGFSLEFAALDYSASERAQYAYRLVGFDSGWIPTAPGSRRLAYTNLPPGNYTLQLRAATRPGEWMEPLSLPVHALPSWHQMAWVRALAVLLAAGAIAWLVRWRIGWYRRRQAELESMVEQRTSELRASQVMLEQLAYADALTGLPNRRLFNDELRHMRAQAARDKTPFTLLLIDLDHFKQVNDTLGHDAGDALLVEVARRLHLCVRETDRLARLGGDEFAALLSNTGDEHDVEQVARRIIDSIAEPIPFGVHQMRVGASIGAAAFHGAQASEEALYKQADLALYQAKSAGRNTWVWYWAREHAEFAST</sequence>
<dbReference type="Pfam" id="PF00990">
    <property type="entry name" value="GGDEF"/>
    <property type="match status" value="1"/>
</dbReference>
<accession>A0A7X2IV34</accession>
<dbReference type="InterPro" id="IPR015943">
    <property type="entry name" value="WD40/YVTN_repeat-like_dom_sf"/>
</dbReference>
<dbReference type="Gene3D" id="2.130.10.10">
    <property type="entry name" value="YVTN repeat-like/Quinoprotein amine dehydrogenase"/>
    <property type="match status" value="2"/>
</dbReference>
<evidence type="ECO:0000313" key="5">
    <source>
        <dbReference type="Proteomes" id="UP000446768"/>
    </source>
</evidence>
<feature type="domain" description="GGDEF" evidence="3">
    <location>
        <begin position="881"/>
        <end position="1014"/>
    </location>
</feature>
<evidence type="ECO:0000259" key="3">
    <source>
        <dbReference type="PROSITE" id="PS50887"/>
    </source>
</evidence>
<dbReference type="Gene3D" id="3.30.70.270">
    <property type="match status" value="1"/>
</dbReference>
<name>A0A7X2IV34_9BURK</name>
<dbReference type="InterPro" id="IPR043128">
    <property type="entry name" value="Rev_trsase/Diguanyl_cyclase"/>
</dbReference>
<organism evidence="4 5">
    <name type="scientific">Pseudoduganella rivuli</name>
    <dbReference type="NCBI Taxonomy" id="2666085"/>
    <lineage>
        <taxon>Bacteria</taxon>
        <taxon>Pseudomonadati</taxon>
        <taxon>Pseudomonadota</taxon>
        <taxon>Betaproteobacteria</taxon>
        <taxon>Burkholderiales</taxon>
        <taxon>Oxalobacteraceae</taxon>
        <taxon>Telluria group</taxon>
        <taxon>Pseudoduganella</taxon>
    </lineage>
</organism>
<dbReference type="EMBL" id="WKJJ01000033">
    <property type="protein sequence ID" value="MRV76489.1"/>
    <property type="molecule type" value="Genomic_DNA"/>
</dbReference>
<dbReference type="InterPro" id="IPR011123">
    <property type="entry name" value="Y_Y_Y"/>
</dbReference>
<dbReference type="FunFam" id="3.30.70.270:FF:000001">
    <property type="entry name" value="Diguanylate cyclase domain protein"/>
    <property type="match status" value="1"/>
</dbReference>
<feature type="transmembrane region" description="Helical" evidence="1">
    <location>
        <begin position="797"/>
        <end position="815"/>
    </location>
</feature>
<comment type="caution">
    <text evidence="4">The sequence shown here is derived from an EMBL/GenBank/DDBJ whole genome shotgun (WGS) entry which is preliminary data.</text>
</comment>
<reference evidence="4 5" key="1">
    <citation type="submission" date="2019-11" db="EMBL/GenBank/DDBJ databases">
        <title>Novel species isolated from a subtropical stream in China.</title>
        <authorList>
            <person name="Lu H."/>
        </authorList>
    </citation>
    <scope>NUCLEOTIDE SEQUENCE [LARGE SCALE GENOMIC DNA]</scope>
    <source>
        <strain evidence="4 5">FT92W</strain>
    </source>
</reference>
<dbReference type="InterPro" id="IPR029787">
    <property type="entry name" value="Nucleotide_cyclase"/>
</dbReference>
<dbReference type="PROSITE" id="PS50887">
    <property type="entry name" value="GGDEF"/>
    <property type="match status" value="1"/>
</dbReference>
<dbReference type="Pfam" id="PF07495">
    <property type="entry name" value="Y_Y_Y"/>
    <property type="match status" value="1"/>
</dbReference>
<proteinExistence type="predicted"/>
<protein>
    <submittedName>
        <fullName evidence="4">Diguanylate cyclase</fullName>
    </submittedName>
</protein>
<dbReference type="SMART" id="SM00267">
    <property type="entry name" value="GGDEF"/>
    <property type="match status" value="1"/>
</dbReference>
<dbReference type="SUPFAM" id="SSF55073">
    <property type="entry name" value="Nucleotide cyclase"/>
    <property type="match status" value="1"/>
</dbReference>
<dbReference type="InterPro" id="IPR011110">
    <property type="entry name" value="Reg_prop"/>
</dbReference>
<dbReference type="AlphaFoldDB" id="A0A7X2IV34"/>
<dbReference type="RefSeq" id="WP_154382040.1">
    <property type="nucleotide sequence ID" value="NZ_WKJJ01000033.1"/>
</dbReference>
<evidence type="ECO:0000256" key="2">
    <source>
        <dbReference type="SAM" id="SignalP"/>
    </source>
</evidence>
<dbReference type="PANTHER" id="PTHR46663:SF3">
    <property type="entry name" value="SLL0267 PROTEIN"/>
    <property type="match status" value="1"/>
</dbReference>
<dbReference type="CDD" id="cd01949">
    <property type="entry name" value="GGDEF"/>
    <property type="match status" value="1"/>
</dbReference>
<feature type="signal peptide" evidence="2">
    <location>
        <begin position="1"/>
        <end position="30"/>
    </location>
</feature>
<dbReference type="Pfam" id="PF07494">
    <property type="entry name" value="Reg_prop"/>
    <property type="match status" value="3"/>
</dbReference>
<dbReference type="InterPro" id="IPR013783">
    <property type="entry name" value="Ig-like_fold"/>
</dbReference>
<evidence type="ECO:0000256" key="1">
    <source>
        <dbReference type="SAM" id="Phobius"/>
    </source>
</evidence>
<dbReference type="PANTHER" id="PTHR46663">
    <property type="entry name" value="DIGUANYLATE CYCLASE DGCT-RELATED"/>
    <property type="match status" value="1"/>
</dbReference>
<dbReference type="Proteomes" id="UP000446768">
    <property type="component" value="Unassembled WGS sequence"/>
</dbReference>
<evidence type="ECO:0000313" key="4">
    <source>
        <dbReference type="EMBL" id="MRV76489.1"/>
    </source>
</evidence>
<feature type="chain" id="PRO_5031289993" evidence="2">
    <location>
        <begin position="31"/>
        <end position="1023"/>
    </location>
</feature>
<dbReference type="NCBIfam" id="TIGR00254">
    <property type="entry name" value="GGDEF"/>
    <property type="match status" value="1"/>
</dbReference>
<keyword evidence="1" id="KW-0472">Membrane</keyword>
<keyword evidence="2" id="KW-0732">Signal</keyword>
<keyword evidence="5" id="KW-1185">Reference proteome</keyword>
<dbReference type="SUPFAM" id="SSF63829">
    <property type="entry name" value="Calcium-dependent phosphotriesterase"/>
    <property type="match status" value="3"/>
</dbReference>
<dbReference type="InterPro" id="IPR000160">
    <property type="entry name" value="GGDEF_dom"/>
</dbReference>